<proteinExistence type="predicted"/>
<organism evidence="1 2">
    <name type="scientific">Senna tora</name>
    <dbReference type="NCBI Taxonomy" id="362788"/>
    <lineage>
        <taxon>Eukaryota</taxon>
        <taxon>Viridiplantae</taxon>
        <taxon>Streptophyta</taxon>
        <taxon>Embryophyta</taxon>
        <taxon>Tracheophyta</taxon>
        <taxon>Spermatophyta</taxon>
        <taxon>Magnoliopsida</taxon>
        <taxon>eudicotyledons</taxon>
        <taxon>Gunneridae</taxon>
        <taxon>Pentapetalae</taxon>
        <taxon>rosids</taxon>
        <taxon>fabids</taxon>
        <taxon>Fabales</taxon>
        <taxon>Fabaceae</taxon>
        <taxon>Caesalpinioideae</taxon>
        <taxon>Cassia clade</taxon>
        <taxon>Senna</taxon>
    </lineage>
</organism>
<accession>A0A834XJQ5</accession>
<keyword evidence="2" id="KW-1185">Reference proteome</keyword>
<sequence length="91" mass="9929">MRTQRGPPLKSRTPKNTASTTVEALEYHILPLRISYHFLLEVEILIVIAVVDGDVTKGAAVGPVAAAGLAELALVREVEAGVWLEWPKRLD</sequence>
<reference evidence="1" key="1">
    <citation type="submission" date="2020-09" db="EMBL/GenBank/DDBJ databases">
        <title>Genome-Enabled Discovery of Anthraquinone Biosynthesis in Senna tora.</title>
        <authorList>
            <person name="Kang S.-H."/>
            <person name="Pandey R.P."/>
            <person name="Lee C.-M."/>
            <person name="Sim J.-S."/>
            <person name="Jeong J.-T."/>
            <person name="Choi B.-S."/>
            <person name="Jung M."/>
            <person name="Ginzburg D."/>
            <person name="Zhao K."/>
            <person name="Won S.Y."/>
            <person name="Oh T.-J."/>
            <person name="Yu Y."/>
            <person name="Kim N.-H."/>
            <person name="Lee O.R."/>
            <person name="Lee T.-H."/>
            <person name="Bashyal P."/>
            <person name="Kim T.-S."/>
            <person name="Lee W.-H."/>
            <person name="Kawkins C."/>
            <person name="Kim C.-K."/>
            <person name="Kim J.S."/>
            <person name="Ahn B.O."/>
            <person name="Rhee S.Y."/>
            <person name="Sohng J.K."/>
        </authorList>
    </citation>
    <scope>NUCLEOTIDE SEQUENCE</scope>
    <source>
        <tissue evidence="1">Leaf</tissue>
    </source>
</reference>
<evidence type="ECO:0000313" key="2">
    <source>
        <dbReference type="Proteomes" id="UP000634136"/>
    </source>
</evidence>
<name>A0A834XJQ5_9FABA</name>
<dbReference type="EMBL" id="JAAIUW010000001">
    <property type="protein sequence ID" value="KAF7845151.1"/>
    <property type="molecule type" value="Genomic_DNA"/>
</dbReference>
<gene>
    <name evidence="1" type="ORF">G2W53_002056</name>
</gene>
<dbReference type="Proteomes" id="UP000634136">
    <property type="component" value="Unassembled WGS sequence"/>
</dbReference>
<dbReference type="AlphaFoldDB" id="A0A834XJQ5"/>
<protein>
    <submittedName>
        <fullName evidence="1">Dof zinc finger protein DOF5.8</fullName>
    </submittedName>
</protein>
<evidence type="ECO:0000313" key="1">
    <source>
        <dbReference type="EMBL" id="KAF7845151.1"/>
    </source>
</evidence>
<comment type="caution">
    <text evidence="1">The sequence shown here is derived from an EMBL/GenBank/DDBJ whole genome shotgun (WGS) entry which is preliminary data.</text>
</comment>